<keyword evidence="2" id="KW-1185">Reference proteome</keyword>
<dbReference type="EMBL" id="KR052480">
    <property type="protein sequence ID" value="AKF12773.1"/>
    <property type="molecule type" value="Genomic_DNA"/>
</dbReference>
<reference evidence="1 2" key="1">
    <citation type="submission" date="2015-04" db="EMBL/GenBank/DDBJ databases">
        <authorList>
            <person name="Schouten J.T."/>
            <person name="Crockett J.T."/>
            <person name="Hodson T.S."/>
            <person name="Hyde J.R."/>
            <person name="Smith T.A."/>
            <person name="Merrill B.D."/>
            <person name="Crook M.B."/>
            <person name="Griffitts J.S."/>
            <person name="Burnett S.H."/>
            <person name="Grose J.H."/>
            <person name="Breakwell D.P."/>
        </authorList>
    </citation>
    <scope>NUCLEOTIDE SEQUENCE [LARGE SCALE GENOMIC DNA]</scope>
</reference>
<name>A0A0F6SIN7_9CAUD</name>
<accession>A0A0F6SIN7</accession>
<evidence type="ECO:0000313" key="2">
    <source>
        <dbReference type="Proteomes" id="UP000221947"/>
    </source>
</evidence>
<sequence length="131" mass="15439">MDNQIDFEHGLFKPQPPKELTDLIVDIFSAVLAAETLPEKFHLNVDKRRISIEIGSPIRKIDIYVSESSCFIYIVKGAWRLVISDYTEVFWSKYRSRLSKIRNDYMNNRFKSDVDFGEVNEMLRSMLEQIK</sequence>
<gene>
    <name evidence="1" type="ORF">PHIM7_228</name>
</gene>
<protein>
    <submittedName>
        <fullName evidence="1">Uncharacterized protein</fullName>
    </submittedName>
</protein>
<organism evidence="1 2">
    <name type="scientific">Sinorhizobium phage phiM7</name>
    <dbReference type="NCBI Taxonomy" id="1647403"/>
    <lineage>
        <taxon>Viruses</taxon>
        <taxon>Duplodnaviria</taxon>
        <taxon>Heunggongvirae</taxon>
        <taxon>Uroviricota</taxon>
        <taxon>Caudoviricetes</taxon>
        <taxon>Emdodecavirus</taxon>
        <taxon>Emdodecavirus M7</taxon>
    </lineage>
</organism>
<dbReference type="Proteomes" id="UP000221947">
    <property type="component" value="Segment"/>
</dbReference>
<evidence type="ECO:0000313" key="1">
    <source>
        <dbReference type="EMBL" id="AKF12773.1"/>
    </source>
</evidence>
<proteinExistence type="predicted"/>